<keyword evidence="2" id="KW-1185">Reference proteome</keyword>
<dbReference type="EMBL" id="JACXVP010000012">
    <property type="protein sequence ID" value="KAG5569154.1"/>
    <property type="molecule type" value="Genomic_DNA"/>
</dbReference>
<dbReference type="AlphaFoldDB" id="A0A9J5W145"/>
<name>A0A9J5W145_SOLCO</name>
<protein>
    <submittedName>
        <fullName evidence="1">Uncharacterized protein</fullName>
    </submittedName>
</protein>
<sequence>MELVGPAGQTKPFLSSNEPQSRKKHILSIFMCYNSRIFGDSRFRNFFCGNFSWTSITALLKPLVGPEGQTNHFQVQISPKVEKTRFYLDILNIFCRIYSWTSVTTLLMEPVSPEGQIDPFSSSNDIQSRKN</sequence>
<reference evidence="1 2" key="1">
    <citation type="submission" date="2020-09" db="EMBL/GenBank/DDBJ databases">
        <title>De no assembly of potato wild relative species, Solanum commersonii.</title>
        <authorList>
            <person name="Cho K."/>
        </authorList>
    </citation>
    <scope>NUCLEOTIDE SEQUENCE [LARGE SCALE GENOMIC DNA]</scope>
    <source>
        <strain evidence="1">LZ3.2</strain>
        <tissue evidence="1">Leaf</tissue>
    </source>
</reference>
<proteinExistence type="predicted"/>
<evidence type="ECO:0000313" key="2">
    <source>
        <dbReference type="Proteomes" id="UP000824120"/>
    </source>
</evidence>
<organism evidence="1 2">
    <name type="scientific">Solanum commersonii</name>
    <name type="common">Commerson's wild potato</name>
    <name type="synonym">Commerson's nightshade</name>
    <dbReference type="NCBI Taxonomy" id="4109"/>
    <lineage>
        <taxon>Eukaryota</taxon>
        <taxon>Viridiplantae</taxon>
        <taxon>Streptophyta</taxon>
        <taxon>Embryophyta</taxon>
        <taxon>Tracheophyta</taxon>
        <taxon>Spermatophyta</taxon>
        <taxon>Magnoliopsida</taxon>
        <taxon>eudicotyledons</taxon>
        <taxon>Gunneridae</taxon>
        <taxon>Pentapetalae</taxon>
        <taxon>asterids</taxon>
        <taxon>lamiids</taxon>
        <taxon>Solanales</taxon>
        <taxon>Solanaceae</taxon>
        <taxon>Solanoideae</taxon>
        <taxon>Solaneae</taxon>
        <taxon>Solanum</taxon>
    </lineage>
</organism>
<accession>A0A9J5W145</accession>
<gene>
    <name evidence="1" type="ORF">H5410_058920</name>
</gene>
<comment type="caution">
    <text evidence="1">The sequence shown here is derived from an EMBL/GenBank/DDBJ whole genome shotgun (WGS) entry which is preliminary data.</text>
</comment>
<evidence type="ECO:0000313" key="1">
    <source>
        <dbReference type="EMBL" id="KAG5569154.1"/>
    </source>
</evidence>
<dbReference type="Proteomes" id="UP000824120">
    <property type="component" value="Chromosome 12"/>
</dbReference>